<protein>
    <recommendedName>
        <fullName evidence="2">alpha-L-rhamnosidase</fullName>
        <ecNumber evidence="2">3.2.1.40</ecNumber>
    </recommendedName>
</protein>
<evidence type="ECO:0000313" key="9">
    <source>
        <dbReference type="Proteomes" id="UP001199816"/>
    </source>
</evidence>
<dbReference type="InterPro" id="IPR012341">
    <property type="entry name" value="6hp_glycosidase-like_sf"/>
</dbReference>
<dbReference type="GO" id="GO:0016787">
    <property type="term" value="F:hydrolase activity"/>
    <property type="evidence" value="ECO:0007669"/>
    <property type="project" value="UniProtKB-KW"/>
</dbReference>
<dbReference type="EMBL" id="JAJNEC010000005">
    <property type="protein sequence ID" value="MCD2423080.1"/>
    <property type="molecule type" value="Genomic_DNA"/>
</dbReference>
<dbReference type="InterPro" id="IPR035396">
    <property type="entry name" value="Bac_rhamnosid6H"/>
</dbReference>
<dbReference type="InterPro" id="IPR008928">
    <property type="entry name" value="6-hairpin_glycosidase_sf"/>
</dbReference>
<dbReference type="InterPro" id="IPR013783">
    <property type="entry name" value="Ig-like_fold"/>
</dbReference>
<feature type="domain" description="Alpha-L-rhamnosidase C-terminal" evidence="7">
    <location>
        <begin position="808"/>
        <end position="878"/>
    </location>
</feature>
<dbReference type="EC" id="3.2.1.40" evidence="2"/>
<dbReference type="InterPro" id="IPR016007">
    <property type="entry name" value="Alpha_rhamnosid"/>
</dbReference>
<evidence type="ECO:0000313" key="8">
    <source>
        <dbReference type="EMBL" id="MCD2423080.1"/>
    </source>
</evidence>
<evidence type="ECO:0000256" key="1">
    <source>
        <dbReference type="ARBA" id="ARBA00001445"/>
    </source>
</evidence>
<sequence>MKKWFVFGWLLLISFLGKAQLTAGYLRCEYLQNPLGVEDPHPRFSWELQSARQNAAQSAYRILVADDPLLLKKNRGNVWDSRKVYSDASIQIRYAGKPLISGKKYYWKVMTWDANGRPAAFSEPAQWQMGLLDIADWSNARWIAREVVADSGIIVPFAHGNGKKTWGKRPDVLPLLRKRFSVTKPVKQATAFISGLGHFEMYVNGKKTGDHFLDPGWTQYAKHAQYVTFDITAQLQNGENAVGVMLGNGFYYIPGERYRKLTGAYGFPKMIAKLLIEYKDGSSAIVVSDNSWKTAESPIYFSSIYGGEDYDANREQAGWNRSQFNDADWTEAVVTSGPPQLQAQPAEPVRILQTLLPVAQKQIAADTCVYDLGQNFSGIPAIKVTGKKGDTIRLRPAELVNKDGTANQKATGSPHIYTYVLKGDGVEEWQPRFTYYGFRYVQVEGATPGENTAGLPVIKELKGLHIRNSAPEIGAFSSSNTLFNKTSDLIRWAIRSNMVSVFTDCPHREKLGWLEETHLMGSSVQYNYDIAALCKKVVRDMIHAQTAEGLIPDIAPEYVHFDGGFRDSPEWGSAGIIFTWYAFQWYGDTALLKEAYPMMKKYVSYLKAKSKNHILEFGLSDWYDIGPAHPGVSQLTPMGVTATATYYYNLTILSKVAALLGMDTDAPLFDNWAGEVKTAFNEKFFNRQTKQYATGSQAANAMALYMNLVEPEYRDAVVQNLVKDIRSRNNALTGGDVGYRYVLRALEDAGYSDVIYDMNNRNDVPGYGYQLAQGATALTESWAALSSVSNNHFMLGHLMEWFYSGLCGIRQAAGSVGFKDIEIKPHPVGAIDHAEASYHSVRGLIKARWQKDGDQLTINVVIPANATATVYFPQEYDKAPVKTGSGSYSFTAKKK</sequence>
<dbReference type="Proteomes" id="UP001199816">
    <property type="component" value="Unassembled WGS sequence"/>
</dbReference>
<organism evidence="8 9">
    <name type="scientific">Niabella pedocola</name>
    <dbReference type="NCBI Taxonomy" id="1752077"/>
    <lineage>
        <taxon>Bacteria</taxon>
        <taxon>Pseudomonadati</taxon>
        <taxon>Bacteroidota</taxon>
        <taxon>Chitinophagia</taxon>
        <taxon>Chitinophagales</taxon>
        <taxon>Chitinophagaceae</taxon>
        <taxon>Niabella</taxon>
    </lineage>
</organism>
<feature type="domain" description="Alpha-L-rhamnosidase concanavalin-like" evidence="4">
    <location>
        <begin position="362"/>
        <end position="450"/>
    </location>
</feature>
<evidence type="ECO:0000259" key="6">
    <source>
        <dbReference type="Pfam" id="PF17389"/>
    </source>
</evidence>
<dbReference type="Gene3D" id="2.60.40.10">
    <property type="entry name" value="Immunoglobulins"/>
    <property type="match status" value="1"/>
</dbReference>
<dbReference type="Pfam" id="PF17390">
    <property type="entry name" value="Bac_rhamnosid_C"/>
    <property type="match status" value="1"/>
</dbReference>
<dbReference type="PANTHER" id="PTHR33307:SF11">
    <property type="entry name" value="ALPHA-L-RHAMNOSIDASE"/>
    <property type="match status" value="1"/>
</dbReference>
<comment type="caution">
    <text evidence="8">The sequence shown here is derived from an EMBL/GenBank/DDBJ whole genome shotgun (WGS) entry which is preliminary data.</text>
</comment>
<dbReference type="Gene3D" id="1.50.10.10">
    <property type="match status" value="1"/>
</dbReference>
<dbReference type="Gene3D" id="2.60.120.260">
    <property type="entry name" value="Galactose-binding domain-like"/>
    <property type="match status" value="2"/>
</dbReference>
<evidence type="ECO:0000259" key="7">
    <source>
        <dbReference type="Pfam" id="PF17390"/>
    </source>
</evidence>
<dbReference type="InterPro" id="IPR013737">
    <property type="entry name" value="Bac_rhamnosid_N"/>
</dbReference>
<proteinExistence type="predicted"/>
<evidence type="ECO:0000259" key="4">
    <source>
        <dbReference type="Pfam" id="PF05592"/>
    </source>
</evidence>
<feature type="domain" description="Bacterial alpha-L-rhamnosidase N-terminal" evidence="5">
    <location>
        <begin position="184"/>
        <end position="352"/>
    </location>
</feature>
<feature type="domain" description="Alpha-L-rhamnosidase six-hairpin glycosidase" evidence="6">
    <location>
        <begin position="472"/>
        <end position="804"/>
    </location>
</feature>
<reference evidence="8 9" key="1">
    <citation type="submission" date="2021-11" db="EMBL/GenBank/DDBJ databases">
        <title>Genomic of Niabella pedocola.</title>
        <authorList>
            <person name="Wu T."/>
        </authorList>
    </citation>
    <scope>NUCLEOTIDE SEQUENCE [LARGE SCALE GENOMIC DNA]</scope>
    <source>
        <strain evidence="8 9">JCM 31011</strain>
    </source>
</reference>
<accession>A0ABS8PPR1</accession>
<dbReference type="PIRSF" id="PIRSF010631">
    <property type="entry name" value="A-rhamnsds"/>
    <property type="match status" value="1"/>
</dbReference>
<gene>
    <name evidence="8" type="ORF">LQ567_09925</name>
</gene>
<dbReference type="InterPro" id="IPR008902">
    <property type="entry name" value="Rhamnosid_concanavalin"/>
</dbReference>
<dbReference type="Pfam" id="PF05592">
    <property type="entry name" value="Bac_rhamnosid"/>
    <property type="match status" value="1"/>
</dbReference>
<name>A0ABS8PPR1_9BACT</name>
<dbReference type="Gene3D" id="2.60.420.10">
    <property type="entry name" value="Maltose phosphorylase, domain 3"/>
    <property type="match status" value="1"/>
</dbReference>
<dbReference type="Pfam" id="PF08531">
    <property type="entry name" value="Bac_rhamnosid_N"/>
    <property type="match status" value="1"/>
</dbReference>
<keyword evidence="9" id="KW-1185">Reference proteome</keyword>
<dbReference type="RefSeq" id="WP_231004350.1">
    <property type="nucleotide sequence ID" value="NZ_JAJNEC010000005.1"/>
</dbReference>
<evidence type="ECO:0000256" key="3">
    <source>
        <dbReference type="ARBA" id="ARBA00022801"/>
    </source>
</evidence>
<comment type="catalytic activity">
    <reaction evidence="1">
        <text>Hydrolysis of terminal non-reducing alpha-L-rhamnose residues in alpha-L-rhamnosides.</text>
        <dbReference type="EC" id="3.2.1.40"/>
    </reaction>
</comment>
<keyword evidence="3 8" id="KW-0378">Hydrolase</keyword>
<dbReference type="Pfam" id="PF25788">
    <property type="entry name" value="Ig_Rha78A_N"/>
    <property type="match status" value="1"/>
</dbReference>
<dbReference type="SUPFAM" id="SSF48208">
    <property type="entry name" value="Six-hairpin glycosidases"/>
    <property type="match status" value="1"/>
</dbReference>
<dbReference type="InterPro" id="IPR035398">
    <property type="entry name" value="Bac_rhamnosid_C"/>
</dbReference>
<evidence type="ECO:0000259" key="5">
    <source>
        <dbReference type="Pfam" id="PF08531"/>
    </source>
</evidence>
<evidence type="ECO:0000256" key="2">
    <source>
        <dbReference type="ARBA" id="ARBA00012652"/>
    </source>
</evidence>
<dbReference type="PANTHER" id="PTHR33307">
    <property type="entry name" value="ALPHA-RHAMNOSIDASE (EUROFUNG)"/>
    <property type="match status" value="1"/>
</dbReference>
<dbReference type="Pfam" id="PF17389">
    <property type="entry name" value="Bac_rhamnosid6H"/>
    <property type="match status" value="1"/>
</dbReference>